<sequence>METNEYISSLYEEIDWLQNVINQVISSYLQHEGAETHWTELPMPDLSEVDSPFATTVTEWNLTNVERLALALAIVPHIRPEVLDIFFGQNKIYNRGFTEFGGVIDKGHSGFLPTGQTLFFLITALNPEWRLQVLSLFENDHIFQKEQVVDIEATENYIPKYNGVLSINHRWLQFFITGEKPKLEHSSTFPAQKITTNLDWEDMVLSPAIEDQVAELKTWLHHKDTLLDDWGLSKHLKPGYRALFYGPPGTGKTLTVSLLGKNLGLDVYRVDLSMIVSKYIGETEKNLSRIFDTAAHQNWILFFDEADALFGKRTQANSSNDRHANQQTAYLLQRIEDFPGFIILASNLKDNMDSAFSRRFQSIINFKMPTKEERVKLWQKAFSGMCTLSPEIDLNTIAENYELAGGAIINVLRYCALAAIQRGDTVVNKQELLTGIRRELKKENKTITKI</sequence>
<evidence type="ECO:0000313" key="5">
    <source>
        <dbReference type="EMBL" id="QHI37233.1"/>
    </source>
</evidence>
<keyword evidence="6" id="KW-1185">Reference proteome</keyword>
<dbReference type="RefSeq" id="WP_160129874.1">
    <property type="nucleotide sequence ID" value="NZ_CP019288.1"/>
</dbReference>
<dbReference type="Pfam" id="PF00004">
    <property type="entry name" value="AAA"/>
    <property type="match status" value="1"/>
</dbReference>
<feature type="domain" description="AAA+ ATPase" evidence="4">
    <location>
        <begin position="238"/>
        <end position="370"/>
    </location>
</feature>
<evidence type="ECO:0000313" key="6">
    <source>
        <dbReference type="Proteomes" id="UP000464657"/>
    </source>
</evidence>
<dbReference type="SUPFAM" id="SSF52540">
    <property type="entry name" value="P-loop containing nucleoside triphosphate hydrolases"/>
    <property type="match status" value="1"/>
</dbReference>
<dbReference type="CDD" id="cd19481">
    <property type="entry name" value="RecA-like_protease"/>
    <property type="match status" value="1"/>
</dbReference>
<organism evidence="5 6">
    <name type="scientific">Kordia antarctica</name>
    <dbReference type="NCBI Taxonomy" id="1218801"/>
    <lineage>
        <taxon>Bacteria</taxon>
        <taxon>Pseudomonadati</taxon>
        <taxon>Bacteroidota</taxon>
        <taxon>Flavobacteriia</taxon>
        <taxon>Flavobacteriales</taxon>
        <taxon>Flavobacteriaceae</taxon>
        <taxon>Kordia</taxon>
    </lineage>
</organism>
<keyword evidence="5" id="KW-0645">Protease</keyword>
<dbReference type="GO" id="GO:0005524">
    <property type="term" value="F:ATP binding"/>
    <property type="evidence" value="ECO:0007669"/>
    <property type="project" value="UniProtKB-KW"/>
</dbReference>
<dbReference type="KEGG" id="kan:IMCC3317_26110"/>
<dbReference type="AlphaFoldDB" id="A0A7L4ZKJ4"/>
<keyword evidence="2" id="KW-0547">Nucleotide-binding</keyword>
<keyword evidence="5" id="KW-0378">Hydrolase</keyword>
<accession>A0A7L4ZKJ4</accession>
<protein>
    <submittedName>
        <fullName evidence="5">ATP-dependent zinc metalloprotease FtsH 3</fullName>
        <ecNumber evidence="5">3.4.24.-</ecNumber>
    </submittedName>
</protein>
<dbReference type="GO" id="GO:0006508">
    <property type="term" value="P:proteolysis"/>
    <property type="evidence" value="ECO:0007669"/>
    <property type="project" value="UniProtKB-KW"/>
</dbReference>
<dbReference type="Gene3D" id="3.40.50.300">
    <property type="entry name" value="P-loop containing nucleotide triphosphate hydrolases"/>
    <property type="match status" value="1"/>
</dbReference>
<name>A0A7L4ZKJ4_9FLAO</name>
<dbReference type="InterPro" id="IPR003959">
    <property type="entry name" value="ATPase_AAA_core"/>
</dbReference>
<dbReference type="InterPro" id="IPR027417">
    <property type="entry name" value="P-loop_NTPase"/>
</dbReference>
<dbReference type="InterPro" id="IPR050221">
    <property type="entry name" value="26S_Proteasome_ATPase"/>
</dbReference>
<dbReference type="OrthoDB" id="7438987at2"/>
<dbReference type="EC" id="3.4.24.-" evidence="5"/>
<keyword evidence="5" id="KW-0482">Metalloprotease</keyword>
<proteinExistence type="inferred from homology"/>
<dbReference type="PANTHER" id="PTHR23073">
    <property type="entry name" value="26S PROTEASOME REGULATORY SUBUNIT"/>
    <property type="match status" value="1"/>
</dbReference>
<dbReference type="Proteomes" id="UP000464657">
    <property type="component" value="Chromosome"/>
</dbReference>
<dbReference type="InterPro" id="IPR003593">
    <property type="entry name" value="AAA+_ATPase"/>
</dbReference>
<dbReference type="SMART" id="SM00382">
    <property type="entry name" value="AAA"/>
    <property type="match status" value="1"/>
</dbReference>
<gene>
    <name evidence="5" type="primary">ftsH3</name>
    <name evidence="5" type="ORF">IMCC3317_26110</name>
</gene>
<reference evidence="5 6" key="1">
    <citation type="journal article" date="2013" name="Int. J. Syst. Evol. Microbiol.">
        <title>Kordia antarctica sp. nov., isolated from Antarctic seawater.</title>
        <authorList>
            <person name="Baek K."/>
            <person name="Choi A."/>
            <person name="Kang I."/>
            <person name="Lee K."/>
            <person name="Cho J.C."/>
        </authorList>
    </citation>
    <scope>NUCLEOTIDE SEQUENCE [LARGE SCALE GENOMIC DNA]</scope>
    <source>
        <strain evidence="5 6">IMCC3317</strain>
    </source>
</reference>
<evidence type="ECO:0000256" key="3">
    <source>
        <dbReference type="ARBA" id="ARBA00022840"/>
    </source>
</evidence>
<evidence type="ECO:0000259" key="4">
    <source>
        <dbReference type="SMART" id="SM00382"/>
    </source>
</evidence>
<evidence type="ECO:0000256" key="2">
    <source>
        <dbReference type="ARBA" id="ARBA00022741"/>
    </source>
</evidence>
<dbReference type="GO" id="GO:0008237">
    <property type="term" value="F:metallopeptidase activity"/>
    <property type="evidence" value="ECO:0007669"/>
    <property type="project" value="UniProtKB-KW"/>
</dbReference>
<dbReference type="GO" id="GO:0016887">
    <property type="term" value="F:ATP hydrolysis activity"/>
    <property type="evidence" value="ECO:0007669"/>
    <property type="project" value="InterPro"/>
</dbReference>
<dbReference type="EMBL" id="CP019288">
    <property type="protein sequence ID" value="QHI37233.1"/>
    <property type="molecule type" value="Genomic_DNA"/>
</dbReference>
<evidence type="ECO:0000256" key="1">
    <source>
        <dbReference type="ARBA" id="ARBA00006914"/>
    </source>
</evidence>
<comment type="similarity">
    <text evidence="1">Belongs to the AAA ATPase family.</text>
</comment>
<keyword evidence="3" id="KW-0067">ATP-binding</keyword>